<evidence type="ECO:0000256" key="1">
    <source>
        <dbReference type="SAM" id="SignalP"/>
    </source>
</evidence>
<keyword evidence="3" id="KW-1185">Reference proteome</keyword>
<feature type="chain" id="PRO_5028870768" evidence="1">
    <location>
        <begin position="21"/>
        <end position="110"/>
    </location>
</feature>
<dbReference type="KEGG" id="trg:TRUGW13939_02451"/>
<keyword evidence="1" id="KW-0732">Signal</keyword>
<dbReference type="GeneID" id="55989960"/>
<evidence type="ECO:0000313" key="2">
    <source>
        <dbReference type="EMBL" id="QKX55359.1"/>
    </source>
</evidence>
<proteinExistence type="predicted"/>
<evidence type="ECO:0000313" key="3">
    <source>
        <dbReference type="Proteomes" id="UP000509510"/>
    </source>
</evidence>
<accession>A0A7H8QND5</accession>
<feature type="signal peptide" evidence="1">
    <location>
        <begin position="1"/>
        <end position="20"/>
    </location>
</feature>
<reference evidence="3" key="1">
    <citation type="submission" date="2020-06" db="EMBL/GenBank/DDBJ databases">
        <title>A chromosome-scale genome assembly of Talaromyces rugulosus W13939.</title>
        <authorList>
            <person name="Wang B."/>
            <person name="Guo L."/>
            <person name="Ye K."/>
            <person name="Wang L."/>
        </authorList>
    </citation>
    <scope>NUCLEOTIDE SEQUENCE [LARGE SCALE GENOMIC DNA]</scope>
    <source>
        <strain evidence="3">W13939</strain>
    </source>
</reference>
<organism evidence="2 3">
    <name type="scientific">Talaromyces rugulosus</name>
    <name type="common">Penicillium rugulosum</name>
    <dbReference type="NCBI Taxonomy" id="121627"/>
    <lineage>
        <taxon>Eukaryota</taxon>
        <taxon>Fungi</taxon>
        <taxon>Dikarya</taxon>
        <taxon>Ascomycota</taxon>
        <taxon>Pezizomycotina</taxon>
        <taxon>Eurotiomycetes</taxon>
        <taxon>Eurotiomycetidae</taxon>
        <taxon>Eurotiales</taxon>
        <taxon>Trichocomaceae</taxon>
        <taxon>Talaromyces</taxon>
        <taxon>Talaromyces sect. Islandici</taxon>
    </lineage>
</organism>
<dbReference type="OrthoDB" id="10333066at2759"/>
<dbReference type="Proteomes" id="UP000509510">
    <property type="component" value="Chromosome I"/>
</dbReference>
<dbReference type="AlphaFoldDB" id="A0A7H8QND5"/>
<gene>
    <name evidence="2" type="ORF">TRUGW13939_02451</name>
</gene>
<dbReference type="RefSeq" id="XP_035341538.1">
    <property type="nucleotide sequence ID" value="XM_035485645.1"/>
</dbReference>
<dbReference type="EMBL" id="CP055898">
    <property type="protein sequence ID" value="QKX55359.1"/>
    <property type="molecule type" value="Genomic_DNA"/>
</dbReference>
<name>A0A7H8QND5_TALRU</name>
<sequence length="110" mass="11343">MYSPILFALSLAGTLGLAAADGAPVFAVTVYSEADCQGDSVVEYIGTNRDYCFGSQGGNSIGSIQALDTSRCDSVVTYSGAECQGTYASFAPTNTACNNVPFASLQLKCN</sequence>
<protein>
    <submittedName>
        <fullName evidence="2">Uncharacterized protein</fullName>
    </submittedName>
</protein>